<dbReference type="NCBIfam" id="TIGR01845">
    <property type="entry name" value="outer_NodT"/>
    <property type="match status" value="1"/>
</dbReference>
<evidence type="ECO:0000256" key="2">
    <source>
        <dbReference type="RuleBase" id="RU362097"/>
    </source>
</evidence>
<dbReference type="InterPro" id="IPR003423">
    <property type="entry name" value="OMP_efflux"/>
</dbReference>
<dbReference type="KEGG" id="dpi:BN4_20127"/>
<feature type="region of interest" description="Disordered" evidence="3">
    <location>
        <begin position="470"/>
        <end position="497"/>
    </location>
</feature>
<feature type="compositionally biased region" description="Polar residues" evidence="3">
    <location>
        <begin position="116"/>
        <end position="128"/>
    </location>
</feature>
<dbReference type="Proteomes" id="UP000011724">
    <property type="component" value="Chromosome"/>
</dbReference>
<comment type="subcellular location">
    <subcellularLocation>
        <location evidence="2">Cell membrane</location>
        <topology evidence="2">Lipid-anchor</topology>
    </subcellularLocation>
</comment>
<dbReference type="PATRIC" id="fig|879567.3.peg.3185"/>
<dbReference type="RefSeq" id="WP_015416231.1">
    <property type="nucleotide sequence ID" value="NC_020409.1"/>
</dbReference>
<dbReference type="eggNOG" id="COG1538">
    <property type="taxonomic scope" value="Bacteria"/>
</dbReference>
<dbReference type="PANTHER" id="PTHR30203:SF33">
    <property type="entry name" value="BLR4455 PROTEIN"/>
    <property type="match status" value="1"/>
</dbReference>
<reference evidence="5" key="2">
    <citation type="journal article" date="2013" name="Stand. Genomic Sci.">
        <title>Complete genome sequence of Desulfocapsa sulfexigens, a marine deltaproteobacterium specialized in disproportionating inorganic sulfur compounds.</title>
        <authorList>
            <person name="Finster K.W."/>
            <person name="Kjeldsen K.U."/>
            <person name="Kube M."/>
            <person name="Reinhardt R."/>
            <person name="Mussmann M."/>
            <person name="Amann R."/>
            <person name="Schreiber L."/>
        </authorList>
    </citation>
    <scope>NUCLEOTIDE SEQUENCE [LARGE SCALE GENOMIC DNA]</scope>
    <source>
        <strain evidence="5">DSM 10523 / SB164P1</strain>
    </source>
</reference>
<keyword evidence="2" id="KW-0472">Membrane</keyword>
<keyword evidence="2" id="KW-0564">Palmitate</keyword>
<evidence type="ECO:0000256" key="1">
    <source>
        <dbReference type="ARBA" id="ARBA00007613"/>
    </source>
</evidence>
<keyword evidence="2 4" id="KW-0449">Lipoprotein</keyword>
<dbReference type="STRING" id="1322246.BN4_20127"/>
<gene>
    <name evidence="4" type="ordered locus">BN4_20127</name>
</gene>
<dbReference type="Gene3D" id="2.20.200.10">
    <property type="entry name" value="Outer membrane efflux proteins (OEP)"/>
    <property type="match status" value="1"/>
</dbReference>
<sequence>MTHKPVFVSFFPAVFFLAGILLLPGCSPFRPSARDIDPAPLPVGFTMYSEKPTAPDRWWEQFGNAELNGFVQQALSANFDIEAAWARLRQTRATAVQTGADKYPTLDGSAGYSHTRAGTDSSTGGRSITTTEEHTLGLSAGYELDLWGRVAAEASAGELDAQVSREDLNTAAMTVAGEVVSKWIQIQAQRKEKRILTEQIKANQTYLELIELRFRNSLATALDVYQQRETVAKVKAELPPVESEEQILLHELAILLGRPAGSVEVADASLPGLSALPGLGLPSDLLANRPDIRSAGLALRSADWSVAAARANRLPSLSLGLDGQYSGAQVGTIFDNWMFALAGSVTGPIFDGGYLKAEVEKARGVVDERLADYKSAVYTAFKEVEDALIQEKWQRRYIIARRAQLEAAKVNLDEAISRYTQGLEDYLPVLTALLSVQDLEISEVEDQTDLLLYRVALYRALGGSWTDELKPPISTSDSSATPAPGSPAPVMQTKTNG</sequence>
<dbReference type="SUPFAM" id="SSF56954">
    <property type="entry name" value="Outer membrane efflux proteins (OEP)"/>
    <property type="match status" value="1"/>
</dbReference>
<keyword evidence="2" id="KW-1134">Transmembrane beta strand</keyword>
<dbReference type="GO" id="GO:0005886">
    <property type="term" value="C:plasma membrane"/>
    <property type="evidence" value="ECO:0007669"/>
    <property type="project" value="UniProtKB-SubCell"/>
</dbReference>
<dbReference type="EMBL" id="FO203427">
    <property type="protein sequence ID" value="CCH50189.1"/>
    <property type="molecule type" value="Genomic_DNA"/>
</dbReference>
<organism evidence="4 5">
    <name type="scientific">Pseudodesulfovibrio piezophilus (strain DSM 21447 / JCM 15486 / C1TLV30)</name>
    <name type="common">Desulfovibrio piezophilus</name>
    <dbReference type="NCBI Taxonomy" id="1322246"/>
    <lineage>
        <taxon>Bacteria</taxon>
        <taxon>Pseudomonadati</taxon>
        <taxon>Thermodesulfobacteriota</taxon>
        <taxon>Desulfovibrionia</taxon>
        <taxon>Desulfovibrionales</taxon>
        <taxon>Desulfovibrionaceae</taxon>
    </lineage>
</organism>
<evidence type="ECO:0000313" key="5">
    <source>
        <dbReference type="Proteomes" id="UP000011724"/>
    </source>
</evidence>
<evidence type="ECO:0000256" key="3">
    <source>
        <dbReference type="SAM" id="MobiDB-lite"/>
    </source>
</evidence>
<dbReference type="AlphaFoldDB" id="M1WSG8"/>
<protein>
    <submittedName>
        <fullName evidence="4">RND efflux system, outer membrane lipoprotein, NodT family</fullName>
    </submittedName>
</protein>
<name>M1WSG8_PSEP2</name>
<keyword evidence="2" id="KW-0812">Transmembrane</keyword>
<reference evidence="4 5" key="1">
    <citation type="journal article" date="2013" name="PLoS ONE">
        <title>The first genomic and proteomic characterization of a deep-sea sulfate reducer: insights into the piezophilic lifestyle of Desulfovibrio piezophilus.</title>
        <authorList>
            <person name="Pradel N."/>
            <person name="Ji B."/>
            <person name="Gimenez G."/>
            <person name="Talla E."/>
            <person name="Lenoble P."/>
            <person name="Garel M."/>
            <person name="Tamburini C."/>
            <person name="Fourquet P."/>
            <person name="Lebrun R."/>
            <person name="Bertin P."/>
            <person name="Denis Y."/>
            <person name="Pophillat M."/>
            <person name="Barbe V."/>
            <person name="Ollivier B."/>
            <person name="Dolla A."/>
        </authorList>
    </citation>
    <scope>NUCLEOTIDE SEQUENCE [LARGE SCALE GENOMIC DNA]</scope>
    <source>
        <strain evidence="5">DSM 10523 / SB164P1</strain>
    </source>
</reference>
<dbReference type="GO" id="GO:0015562">
    <property type="term" value="F:efflux transmembrane transporter activity"/>
    <property type="evidence" value="ECO:0007669"/>
    <property type="project" value="InterPro"/>
</dbReference>
<evidence type="ECO:0000313" key="4">
    <source>
        <dbReference type="EMBL" id="CCH50189.1"/>
    </source>
</evidence>
<dbReference type="InterPro" id="IPR010131">
    <property type="entry name" value="MdtP/NodT-like"/>
</dbReference>
<dbReference type="HOGENOM" id="CLU_012817_13_1_7"/>
<accession>M1WSG8</accession>
<keyword evidence="5" id="KW-1185">Reference proteome</keyword>
<feature type="compositionally biased region" description="Low complexity" evidence="3">
    <location>
        <begin position="471"/>
        <end position="483"/>
    </location>
</feature>
<dbReference type="Pfam" id="PF02321">
    <property type="entry name" value="OEP"/>
    <property type="match status" value="2"/>
</dbReference>
<dbReference type="BioCyc" id="DPIE1322246:BN4_RS14870-MONOMER"/>
<proteinExistence type="inferred from homology"/>
<feature type="region of interest" description="Disordered" evidence="3">
    <location>
        <begin position="107"/>
        <end position="128"/>
    </location>
</feature>
<dbReference type="Gene3D" id="1.20.1600.10">
    <property type="entry name" value="Outer membrane efflux proteins (OEP)"/>
    <property type="match status" value="1"/>
</dbReference>
<dbReference type="PANTHER" id="PTHR30203">
    <property type="entry name" value="OUTER MEMBRANE CATION EFFLUX PROTEIN"/>
    <property type="match status" value="1"/>
</dbReference>
<comment type="similarity">
    <text evidence="1 2">Belongs to the outer membrane factor (OMF) (TC 1.B.17) family.</text>
</comment>